<gene>
    <name evidence="1" type="ORF">CHC_T00000358001</name>
</gene>
<dbReference type="AlphaFoldDB" id="R7QM76"/>
<dbReference type="EMBL" id="HG002055">
    <property type="protein sequence ID" value="CDF39607.1"/>
    <property type="molecule type" value="Genomic_DNA"/>
</dbReference>
<dbReference type="Proteomes" id="UP000012073">
    <property type="component" value="Unassembled WGS sequence"/>
</dbReference>
<name>R7QM76_CHOCR</name>
<evidence type="ECO:0000313" key="2">
    <source>
        <dbReference type="Proteomes" id="UP000012073"/>
    </source>
</evidence>
<reference evidence="2" key="1">
    <citation type="journal article" date="2013" name="Proc. Natl. Acad. Sci. U.S.A.">
        <title>Genome structure and metabolic features in the red seaweed Chondrus crispus shed light on evolution of the Archaeplastida.</title>
        <authorList>
            <person name="Collen J."/>
            <person name="Porcel B."/>
            <person name="Carre W."/>
            <person name="Ball S.G."/>
            <person name="Chaparro C."/>
            <person name="Tonon T."/>
            <person name="Barbeyron T."/>
            <person name="Michel G."/>
            <person name="Noel B."/>
            <person name="Valentin K."/>
            <person name="Elias M."/>
            <person name="Artiguenave F."/>
            <person name="Arun A."/>
            <person name="Aury J.M."/>
            <person name="Barbosa-Neto J.F."/>
            <person name="Bothwell J.H."/>
            <person name="Bouget F.Y."/>
            <person name="Brillet L."/>
            <person name="Cabello-Hurtado F."/>
            <person name="Capella-Gutierrez S."/>
            <person name="Charrier B."/>
            <person name="Cladiere L."/>
            <person name="Cock J.M."/>
            <person name="Coelho S.M."/>
            <person name="Colleoni C."/>
            <person name="Czjzek M."/>
            <person name="Da Silva C."/>
            <person name="Delage L."/>
            <person name="Denoeud F."/>
            <person name="Deschamps P."/>
            <person name="Dittami S.M."/>
            <person name="Gabaldon T."/>
            <person name="Gachon C.M."/>
            <person name="Groisillier A."/>
            <person name="Herve C."/>
            <person name="Jabbari K."/>
            <person name="Katinka M."/>
            <person name="Kloareg B."/>
            <person name="Kowalczyk N."/>
            <person name="Labadie K."/>
            <person name="Leblanc C."/>
            <person name="Lopez P.J."/>
            <person name="McLachlan D.H."/>
            <person name="Meslet-Cladiere L."/>
            <person name="Moustafa A."/>
            <person name="Nehr Z."/>
            <person name="Nyvall Collen P."/>
            <person name="Panaud O."/>
            <person name="Partensky F."/>
            <person name="Poulain J."/>
            <person name="Rensing S.A."/>
            <person name="Rousvoal S."/>
            <person name="Samson G."/>
            <person name="Symeonidi A."/>
            <person name="Weissenbach J."/>
            <person name="Zambounis A."/>
            <person name="Wincker P."/>
            <person name="Boyen C."/>
        </authorList>
    </citation>
    <scope>NUCLEOTIDE SEQUENCE [LARGE SCALE GENOMIC DNA]</scope>
    <source>
        <strain evidence="2">cv. Stackhouse</strain>
    </source>
</reference>
<accession>R7QM76</accession>
<proteinExistence type="predicted"/>
<dbReference type="GeneID" id="17317621"/>
<organism evidence="1 2">
    <name type="scientific">Chondrus crispus</name>
    <name type="common">Carrageen Irish moss</name>
    <name type="synonym">Polymorpha crispa</name>
    <dbReference type="NCBI Taxonomy" id="2769"/>
    <lineage>
        <taxon>Eukaryota</taxon>
        <taxon>Rhodophyta</taxon>
        <taxon>Florideophyceae</taxon>
        <taxon>Rhodymeniophycidae</taxon>
        <taxon>Gigartinales</taxon>
        <taxon>Gigartinaceae</taxon>
        <taxon>Chondrus</taxon>
    </lineage>
</organism>
<protein>
    <submittedName>
        <fullName evidence="1">Uncharacterized protein</fullName>
    </submittedName>
</protein>
<dbReference type="KEGG" id="ccp:CHC_T00000358001"/>
<dbReference type="Gramene" id="CDF39607">
    <property type="protein sequence ID" value="CDF39607"/>
    <property type="gene ID" value="CHC_T00000358001"/>
</dbReference>
<dbReference type="RefSeq" id="XP_005709901.1">
    <property type="nucleotide sequence ID" value="XM_005709844.1"/>
</dbReference>
<evidence type="ECO:0000313" key="1">
    <source>
        <dbReference type="EMBL" id="CDF39607.1"/>
    </source>
</evidence>
<keyword evidence="2" id="KW-1185">Reference proteome</keyword>
<sequence>MQLAVPGVKSVYRHCCFRPRQHMAPTFNFREVLLHTPFILESLLRTPFFTSLPNDFPVEVHSVWGFASRSVVPNLTTSRATRRSLRRCRPPVFAVSSADLPDLELSTRSSVWQ</sequence>